<dbReference type="InterPro" id="IPR050418">
    <property type="entry name" value="D-iso_2-hydroxyacid_DH_PdxB"/>
</dbReference>
<dbReference type="InterPro" id="IPR036291">
    <property type="entry name" value="NAD(P)-bd_dom_sf"/>
</dbReference>
<dbReference type="PROSITE" id="PS00671">
    <property type="entry name" value="D_2_HYDROXYACID_DH_3"/>
    <property type="match status" value="1"/>
</dbReference>
<comment type="similarity">
    <text evidence="1">Belongs to the D-isomer specific 2-hydroxyacid dehydrogenase family.</text>
</comment>
<keyword evidence="2" id="KW-0560">Oxidoreductase</keyword>
<protein>
    <submittedName>
        <fullName evidence="5">Hydroxyacid dehydrogenase</fullName>
    </submittedName>
</protein>
<evidence type="ECO:0000256" key="1">
    <source>
        <dbReference type="ARBA" id="ARBA00005854"/>
    </source>
</evidence>
<name>A0A5J5IRB2_9MICO</name>
<dbReference type="PROSITE" id="PS00670">
    <property type="entry name" value="D_2_HYDROXYACID_DH_2"/>
    <property type="match status" value="1"/>
</dbReference>
<dbReference type="PANTHER" id="PTHR43761">
    <property type="entry name" value="D-ISOMER SPECIFIC 2-HYDROXYACID DEHYDROGENASE FAMILY PROTEIN (AFU_ORTHOLOGUE AFUA_1G13630)"/>
    <property type="match status" value="1"/>
</dbReference>
<evidence type="ECO:0000313" key="5">
    <source>
        <dbReference type="EMBL" id="KAA9085455.1"/>
    </source>
</evidence>
<dbReference type="EMBL" id="VYRZ01000003">
    <property type="protein sequence ID" value="KAA9085455.1"/>
    <property type="molecule type" value="Genomic_DNA"/>
</dbReference>
<comment type="caution">
    <text evidence="5">The sequence shown here is derived from an EMBL/GenBank/DDBJ whole genome shotgun (WGS) entry which is preliminary data.</text>
</comment>
<proteinExistence type="inferred from homology"/>
<dbReference type="SUPFAM" id="SSF52283">
    <property type="entry name" value="Formate/glycerate dehydrogenase catalytic domain-like"/>
    <property type="match status" value="1"/>
</dbReference>
<gene>
    <name evidence="5" type="ORF">F6B42_13440</name>
</gene>
<keyword evidence="6" id="KW-1185">Reference proteome</keyword>
<sequence>MTRARVAFDIPETALIDELFSADALERLGSVADIVDPGSASVLITGWGSAALTTDELERRPALRVVVHAAGTVKRLVTPAVWERGIRVSSCAGANSLPVAEYTLGTILLGAKDAFESARRYRLTGDMHAARPGADAGAYDITVGVVGASRIGRRLVELLAPFDIDVRVYDPSVELPAGGRVRQTSLDELLAASDIVSLHAPSLPETYRMIGAAELAMMRDGALLVNTARGALVDTAALTAEIAAGRLRAVLDVTDPEPLPIDHPLFSLPGATITPHIAGSLGNELGRLGEQVVDEIVSFVRAGILRHEITRAELPLIA</sequence>
<dbReference type="GO" id="GO:0016616">
    <property type="term" value="F:oxidoreductase activity, acting on the CH-OH group of donors, NAD or NADP as acceptor"/>
    <property type="evidence" value="ECO:0007669"/>
    <property type="project" value="UniProtKB-ARBA"/>
</dbReference>
<dbReference type="Pfam" id="PF02826">
    <property type="entry name" value="2-Hacid_dh_C"/>
    <property type="match status" value="1"/>
</dbReference>
<dbReference type="OrthoDB" id="4324715at2"/>
<dbReference type="InterPro" id="IPR029753">
    <property type="entry name" value="D-isomer_DH_CS"/>
</dbReference>
<organism evidence="5 6">
    <name type="scientific">Microbacterium radiodurans</name>
    <dbReference type="NCBI Taxonomy" id="661398"/>
    <lineage>
        <taxon>Bacteria</taxon>
        <taxon>Bacillati</taxon>
        <taxon>Actinomycetota</taxon>
        <taxon>Actinomycetes</taxon>
        <taxon>Micrococcales</taxon>
        <taxon>Microbacteriaceae</taxon>
        <taxon>Microbacterium</taxon>
    </lineage>
</organism>
<dbReference type="AlphaFoldDB" id="A0A5J5IRB2"/>
<dbReference type="Proteomes" id="UP000327039">
    <property type="component" value="Unassembled WGS sequence"/>
</dbReference>
<accession>A0A5J5IRB2</accession>
<dbReference type="SUPFAM" id="SSF51735">
    <property type="entry name" value="NAD(P)-binding Rossmann-fold domains"/>
    <property type="match status" value="1"/>
</dbReference>
<dbReference type="CDD" id="cd12167">
    <property type="entry name" value="2-Hacid_dh_8"/>
    <property type="match status" value="1"/>
</dbReference>
<evidence type="ECO:0000259" key="4">
    <source>
        <dbReference type="Pfam" id="PF02826"/>
    </source>
</evidence>
<feature type="domain" description="D-isomer specific 2-hydroxyacid dehydrogenase NAD-binding" evidence="4">
    <location>
        <begin position="136"/>
        <end position="278"/>
    </location>
</feature>
<dbReference type="InterPro" id="IPR006140">
    <property type="entry name" value="D-isomer_DH_NAD-bd"/>
</dbReference>
<dbReference type="RefSeq" id="WP_150420177.1">
    <property type="nucleotide sequence ID" value="NZ_VYRZ01000003.1"/>
</dbReference>
<keyword evidence="3" id="KW-0520">NAD</keyword>
<dbReference type="Gene3D" id="3.40.50.720">
    <property type="entry name" value="NAD(P)-binding Rossmann-like Domain"/>
    <property type="match status" value="2"/>
</dbReference>
<evidence type="ECO:0000256" key="2">
    <source>
        <dbReference type="ARBA" id="ARBA00023002"/>
    </source>
</evidence>
<dbReference type="GO" id="GO:0051287">
    <property type="term" value="F:NAD binding"/>
    <property type="evidence" value="ECO:0007669"/>
    <property type="project" value="InterPro"/>
</dbReference>
<evidence type="ECO:0000313" key="6">
    <source>
        <dbReference type="Proteomes" id="UP000327039"/>
    </source>
</evidence>
<dbReference type="PANTHER" id="PTHR43761:SF1">
    <property type="entry name" value="D-ISOMER SPECIFIC 2-HYDROXYACID DEHYDROGENASE CATALYTIC DOMAIN-CONTAINING PROTEIN-RELATED"/>
    <property type="match status" value="1"/>
</dbReference>
<reference evidence="6" key="1">
    <citation type="submission" date="2019-09" db="EMBL/GenBank/DDBJ databases">
        <title>Mumia zhuanghuii sp. nov. isolated from the intestinal contents of plateau pika (Ochotona curzoniae) in the Qinghai-Tibet plateau of China.</title>
        <authorList>
            <person name="Tian Z."/>
        </authorList>
    </citation>
    <scope>NUCLEOTIDE SEQUENCE [LARGE SCALE GENOMIC DNA]</scope>
    <source>
        <strain evidence="6">DSM 25564</strain>
    </source>
</reference>
<evidence type="ECO:0000256" key="3">
    <source>
        <dbReference type="ARBA" id="ARBA00023027"/>
    </source>
</evidence>